<name>A0ACB6Q8K8_9PLEO</name>
<proteinExistence type="predicted"/>
<accession>A0ACB6Q8K8</accession>
<dbReference type="EMBL" id="MU003553">
    <property type="protein sequence ID" value="KAF2463224.1"/>
    <property type="molecule type" value="Genomic_DNA"/>
</dbReference>
<dbReference type="Proteomes" id="UP000799755">
    <property type="component" value="Unassembled WGS sequence"/>
</dbReference>
<reference evidence="1" key="1">
    <citation type="journal article" date="2020" name="Stud. Mycol.">
        <title>101 Dothideomycetes genomes: a test case for predicting lifestyles and emergence of pathogens.</title>
        <authorList>
            <person name="Haridas S."/>
            <person name="Albert R."/>
            <person name="Binder M."/>
            <person name="Bloem J."/>
            <person name="Labutti K."/>
            <person name="Salamov A."/>
            <person name="Andreopoulos B."/>
            <person name="Baker S."/>
            <person name="Barry K."/>
            <person name="Bills G."/>
            <person name="Bluhm B."/>
            <person name="Cannon C."/>
            <person name="Castanera R."/>
            <person name="Culley D."/>
            <person name="Daum C."/>
            <person name="Ezra D."/>
            <person name="Gonzalez J."/>
            <person name="Henrissat B."/>
            <person name="Kuo A."/>
            <person name="Liang C."/>
            <person name="Lipzen A."/>
            <person name="Lutzoni F."/>
            <person name="Magnuson J."/>
            <person name="Mondo S."/>
            <person name="Nolan M."/>
            <person name="Ohm R."/>
            <person name="Pangilinan J."/>
            <person name="Park H.-J."/>
            <person name="Ramirez L."/>
            <person name="Alfaro M."/>
            <person name="Sun H."/>
            <person name="Tritt A."/>
            <person name="Yoshinaga Y."/>
            <person name="Zwiers L.-H."/>
            <person name="Turgeon B."/>
            <person name="Goodwin S."/>
            <person name="Spatafora J."/>
            <person name="Crous P."/>
            <person name="Grigoriev I."/>
        </authorList>
    </citation>
    <scope>NUCLEOTIDE SEQUENCE</scope>
    <source>
        <strain evidence="1">ATCC 200398</strain>
    </source>
</reference>
<organism evidence="1 2">
    <name type="scientific">Lindgomyces ingoldianus</name>
    <dbReference type="NCBI Taxonomy" id="673940"/>
    <lineage>
        <taxon>Eukaryota</taxon>
        <taxon>Fungi</taxon>
        <taxon>Dikarya</taxon>
        <taxon>Ascomycota</taxon>
        <taxon>Pezizomycotina</taxon>
        <taxon>Dothideomycetes</taxon>
        <taxon>Pleosporomycetidae</taxon>
        <taxon>Pleosporales</taxon>
        <taxon>Lindgomycetaceae</taxon>
        <taxon>Lindgomyces</taxon>
    </lineage>
</organism>
<gene>
    <name evidence="1" type="ORF">BDR25DRAFT_347430</name>
</gene>
<protein>
    <submittedName>
        <fullName evidence="1">Uncharacterized protein</fullName>
    </submittedName>
</protein>
<evidence type="ECO:0000313" key="1">
    <source>
        <dbReference type="EMBL" id="KAF2463224.1"/>
    </source>
</evidence>
<sequence length="745" mass="85109">MGLEDFEKDLADSKAKEERKKRDRSRSRGREHRHHHRSKDVDNKHRHHSSRHHRHEDDKDERHRHKRSRHHRETSEERARRKWGEKNRDEDSQQRSGRKHRGEDRRTRSSSSDLEDRIGRKRKSLREVDDDSPSSSDDDAVLEKEEMGPPDDDILDHQLAEAADANLTRDSWMEAPSSLGVDYVQRKKKEDKSTYVRASVVSDKPQFRMHQAELNHRFKDADDAEGEDKAEPAQRDVGYTFGDAGSQWRMMKLKGVYNGAKETGRSVEDVALERYGDLRDFDDAREEEIEVDRRKMYGKGYVGKYKPSGELFEERKLSAAIHRQPRDNDDLDPPQGEIVPDPWPTATTTRLDQTALNKLKAQMMKAKMKGAANAAQLEEEYKAAAAGFASQKEPDVVVLSAMDNRMLAGGRQGEVKELTNKRGRERGLVVENEDMSIEDMVRQERRTKGQAGGEGLLLAEKIAKDAKFDNDLDYLDENASKLAARAPKSTINLRSNAIASFQRTSRILDSCPLCHHEDKSPPQTPLAPIISLGTRVYLTLPTTPELSPGGAVITPIAHHPNLLACDDDEWEEVRNFMKSLTRMYHSQGRAVIFYENAAAPQRQLHAAMNAVPIPYKFGDTAPAYFREAILESDEQWSQHKPIIDTLKAAKSGGLGRAAFRKSLAKEMPYFHVWFELDGGMGHVVEDERKWPKSDLFAREVLGGMLDVGMEVVRRQGRWEGGGDRRVEGFRGRWAKFDWTRVLEER</sequence>
<keyword evidence="2" id="KW-1185">Reference proteome</keyword>
<evidence type="ECO:0000313" key="2">
    <source>
        <dbReference type="Proteomes" id="UP000799755"/>
    </source>
</evidence>
<comment type="caution">
    <text evidence="1">The sequence shown here is derived from an EMBL/GenBank/DDBJ whole genome shotgun (WGS) entry which is preliminary data.</text>
</comment>